<evidence type="ECO:0000256" key="10">
    <source>
        <dbReference type="ARBA" id="ARBA00023136"/>
    </source>
</evidence>
<organism evidence="15 16">
    <name type="scientific">Huiozyma naganishii (strain ATCC MYA-139 / BCRC 22969 / CBS 8797 / KCTC 17520 / NBRC 10181 / NCYC 3082 / Yp74L-3)</name>
    <name type="common">Yeast</name>
    <name type="synonym">Kazachstania naganishii</name>
    <dbReference type="NCBI Taxonomy" id="1071383"/>
    <lineage>
        <taxon>Eukaryota</taxon>
        <taxon>Fungi</taxon>
        <taxon>Dikarya</taxon>
        <taxon>Ascomycota</taxon>
        <taxon>Saccharomycotina</taxon>
        <taxon>Saccharomycetes</taxon>
        <taxon>Saccharomycetales</taxon>
        <taxon>Saccharomycetaceae</taxon>
        <taxon>Huiozyma</taxon>
    </lineage>
</organism>
<accession>J7S3B0</accession>
<keyword evidence="11 14" id="KW-0275">Fatty acid biosynthesis</keyword>
<evidence type="ECO:0000256" key="7">
    <source>
        <dbReference type="ARBA" id="ARBA00022832"/>
    </source>
</evidence>
<dbReference type="OrthoDB" id="46988at2759"/>
<feature type="transmembrane region" description="Helical" evidence="14">
    <location>
        <begin position="176"/>
        <end position="196"/>
    </location>
</feature>
<dbReference type="GO" id="GO:0030497">
    <property type="term" value="P:fatty acid elongation"/>
    <property type="evidence" value="ECO:0007669"/>
    <property type="project" value="EnsemblFungi"/>
</dbReference>
<sequence>MSAKGTASSQFLGYYNLLSALGWGYILLRVVLSILMFRDDPAHFYQSTRNVVTAVQCCATMEIVNSALGLVRSPLFTTVAQVFSRLLIVIGVFQYLPETALCSTVVYKTLLVAWSTTEIVRYWFYYKMLQSPAGPPKFIKWLRYNMFIVLYPLGVASELLLLFSSLDVAATKYGPSVQYVIVASMLLYIPGLPILFKHMLRQRRKSNAALRAKQQ</sequence>
<dbReference type="Pfam" id="PF04387">
    <property type="entry name" value="PTPLA"/>
    <property type="match status" value="1"/>
</dbReference>
<proteinExistence type="inferred from homology"/>
<dbReference type="GO" id="GO:0005789">
    <property type="term" value="C:endoplasmic reticulum membrane"/>
    <property type="evidence" value="ECO:0007669"/>
    <property type="project" value="UniProtKB-SubCell"/>
</dbReference>
<evidence type="ECO:0000256" key="8">
    <source>
        <dbReference type="ARBA" id="ARBA00022989"/>
    </source>
</evidence>
<keyword evidence="9 14" id="KW-0443">Lipid metabolism</keyword>
<dbReference type="GO" id="GO:0007034">
    <property type="term" value="P:vacuolar transport"/>
    <property type="evidence" value="ECO:0007669"/>
    <property type="project" value="EnsemblFungi"/>
</dbReference>
<feature type="transmembrane region" description="Helical" evidence="14">
    <location>
        <begin position="12"/>
        <end position="37"/>
    </location>
</feature>
<dbReference type="RefSeq" id="XP_022462865.1">
    <property type="nucleotide sequence ID" value="XM_022611458.1"/>
</dbReference>
<dbReference type="GO" id="GO:0000324">
    <property type="term" value="C:fungal-type vacuole"/>
    <property type="evidence" value="ECO:0007669"/>
    <property type="project" value="EnsemblFungi"/>
</dbReference>
<comment type="function">
    <text evidence="14">Catalyzes the third of the four reactions of the long-chain fatty acids elongation cycle. This endoplasmic reticulum-bound enzymatic process, allows the addition of two carbons to the chain of long- and very long-chain fatty acids/VLCFAs per cycle. This enzyme catalyzes the dehydration of the 3-hydroxyacyl-CoA intermediate into trans-2,3-enoyl-CoA, within each cycle of fatty acid elongation. Thereby, it participates to the production of VLCFAs of different chain lengths that are involved in multiple biological processes as precursors of membrane lipids and lipid mediators.</text>
</comment>
<dbReference type="GO" id="GO:0042761">
    <property type="term" value="P:very long-chain fatty acid biosynthetic process"/>
    <property type="evidence" value="ECO:0007669"/>
    <property type="project" value="TreeGrafter"/>
</dbReference>
<evidence type="ECO:0000256" key="2">
    <source>
        <dbReference type="ARBA" id="ARBA00005194"/>
    </source>
</evidence>
<dbReference type="HOGENOM" id="CLU_034302_6_1_1"/>
<evidence type="ECO:0000256" key="11">
    <source>
        <dbReference type="ARBA" id="ARBA00023160"/>
    </source>
</evidence>
<reference evidence="15 16" key="1">
    <citation type="journal article" date="2011" name="Proc. Natl. Acad. Sci. U.S.A.">
        <title>Evolutionary erosion of yeast sex chromosomes by mating-type switching accidents.</title>
        <authorList>
            <person name="Gordon J.L."/>
            <person name="Armisen D."/>
            <person name="Proux-Wera E."/>
            <person name="Oheigeartaigh S.S."/>
            <person name="Byrne K.P."/>
            <person name="Wolfe K.H."/>
        </authorList>
    </citation>
    <scope>NUCLEOTIDE SEQUENCE [LARGE SCALE GENOMIC DNA]</scope>
    <source>
        <strain evidence="16">ATCC MYA-139 / BCRC 22969 / CBS 8797 / CCRC 22969 / KCTC 17520 / NBRC 10181 / NCYC 3082</strain>
    </source>
</reference>
<evidence type="ECO:0000256" key="9">
    <source>
        <dbReference type="ARBA" id="ARBA00023098"/>
    </source>
</evidence>
<dbReference type="OMA" id="WSYILWQ"/>
<evidence type="ECO:0000256" key="1">
    <source>
        <dbReference type="ARBA" id="ARBA00004141"/>
    </source>
</evidence>
<comment type="subcellular location">
    <subcellularLocation>
        <location evidence="14">Endoplasmic reticulum membrane</location>
        <topology evidence="14">Multi-pass membrane protein</topology>
    </subcellularLocation>
    <subcellularLocation>
        <location evidence="1">Membrane</location>
        <topology evidence="1">Multi-pass membrane protein</topology>
    </subcellularLocation>
</comment>
<gene>
    <name evidence="15" type="primary">KNAG0B01760</name>
    <name evidence="15" type="ordered locus">KNAG_0B01760</name>
</gene>
<dbReference type="InterPro" id="IPR007482">
    <property type="entry name" value="Tyr_Pase-like_PTPLA"/>
</dbReference>
<keyword evidence="5 14" id="KW-0444">Lipid biosynthesis</keyword>
<keyword evidence="8 14" id="KW-1133">Transmembrane helix</keyword>
<dbReference type="EMBL" id="HE978315">
    <property type="protein sequence ID" value="CCK68619.1"/>
    <property type="molecule type" value="Genomic_DNA"/>
</dbReference>
<dbReference type="STRING" id="1071383.J7S3B0"/>
<reference evidence="16" key="2">
    <citation type="submission" date="2012-08" db="EMBL/GenBank/DDBJ databases">
        <title>Genome sequence of Kazachstania naganishii.</title>
        <authorList>
            <person name="Gordon J.L."/>
            <person name="Armisen D."/>
            <person name="Proux-Wera E."/>
            <person name="OhEigeartaigh S.S."/>
            <person name="Byrne K.P."/>
            <person name="Wolfe K.H."/>
        </authorList>
    </citation>
    <scope>NUCLEOTIDE SEQUENCE [LARGE SCALE GENOMIC DNA]</scope>
    <source>
        <strain evidence="16">ATCC MYA-139 / BCRC 22969 / CBS 8797 / CCRC 22969 / KCTC 17520 / NBRC 10181 / NCYC 3082</strain>
    </source>
</reference>
<evidence type="ECO:0000313" key="16">
    <source>
        <dbReference type="Proteomes" id="UP000006310"/>
    </source>
</evidence>
<keyword evidence="6 14" id="KW-0812">Transmembrane</keyword>
<evidence type="ECO:0000256" key="12">
    <source>
        <dbReference type="ARBA" id="ARBA00023239"/>
    </source>
</evidence>
<evidence type="ECO:0000256" key="13">
    <source>
        <dbReference type="ARBA" id="ARBA00036671"/>
    </source>
</evidence>
<evidence type="ECO:0000256" key="3">
    <source>
        <dbReference type="ARBA" id="ARBA00007811"/>
    </source>
</evidence>
<evidence type="ECO:0000256" key="6">
    <source>
        <dbReference type="ARBA" id="ARBA00022692"/>
    </source>
</evidence>
<keyword evidence="16" id="KW-1185">Reference proteome</keyword>
<dbReference type="GO" id="GO:0102158">
    <property type="term" value="F:very-long-chain (3R)-3-hydroxyacyl-CoA dehydratase activity"/>
    <property type="evidence" value="ECO:0007669"/>
    <property type="project" value="UniProtKB-EC"/>
</dbReference>
<dbReference type="EC" id="4.2.1.134" evidence="4 14"/>
<protein>
    <recommendedName>
        <fullName evidence="4 14">Very-long-chain (3R)-3-hydroxyacyl-CoA dehydratase</fullName>
        <ecNumber evidence="4 14">4.2.1.134</ecNumber>
    </recommendedName>
</protein>
<evidence type="ECO:0000313" key="15">
    <source>
        <dbReference type="EMBL" id="CCK68619.1"/>
    </source>
</evidence>
<dbReference type="AlphaFoldDB" id="J7S3B0"/>
<keyword evidence="14" id="KW-0256">Endoplasmic reticulum</keyword>
<keyword evidence="7 14" id="KW-0276">Fatty acid metabolism</keyword>
<dbReference type="PANTHER" id="PTHR11035">
    <property type="entry name" value="VERY-LONG-CHAIN (3R)-3-HYDROXYACYL-COA DEHYDRATASE"/>
    <property type="match status" value="1"/>
</dbReference>
<evidence type="ECO:0000256" key="4">
    <source>
        <dbReference type="ARBA" id="ARBA00013122"/>
    </source>
</evidence>
<dbReference type="Proteomes" id="UP000006310">
    <property type="component" value="Chromosome 2"/>
</dbReference>
<name>J7S3B0_HUIN7</name>
<comment type="catalytic activity">
    <reaction evidence="13 14">
        <text>a very-long-chain (3R)-3-hydroxyacyl-CoA = a very-long-chain (2E)-enoyl-CoA + H2O</text>
        <dbReference type="Rhea" id="RHEA:45812"/>
        <dbReference type="ChEBI" id="CHEBI:15377"/>
        <dbReference type="ChEBI" id="CHEBI:83728"/>
        <dbReference type="ChEBI" id="CHEBI:85440"/>
        <dbReference type="EC" id="4.2.1.134"/>
    </reaction>
</comment>
<dbReference type="GeneID" id="34524269"/>
<dbReference type="UniPathway" id="UPA00094"/>
<evidence type="ECO:0000256" key="14">
    <source>
        <dbReference type="RuleBase" id="RU363109"/>
    </source>
</evidence>
<keyword evidence="12 14" id="KW-0456">Lyase</keyword>
<keyword evidence="10 14" id="KW-0472">Membrane</keyword>
<dbReference type="KEGG" id="kng:KNAG_0B01760"/>
<dbReference type="PANTHER" id="PTHR11035:SF3">
    <property type="entry name" value="VERY-LONG-CHAIN (3R)-3-HYDROXYACYL-COA DEHYDRATASE"/>
    <property type="match status" value="1"/>
</dbReference>
<feature type="transmembrane region" description="Helical" evidence="14">
    <location>
        <begin position="144"/>
        <end position="164"/>
    </location>
</feature>
<comment type="caution">
    <text evidence="14">Lacks conserved residue(s) required for the propagation of feature annotation.</text>
</comment>
<comment type="pathway">
    <text evidence="2 14">Lipid metabolism; fatty acid biosynthesis.</text>
</comment>
<evidence type="ECO:0000256" key="5">
    <source>
        <dbReference type="ARBA" id="ARBA00022516"/>
    </source>
</evidence>
<dbReference type="GO" id="GO:0030148">
    <property type="term" value="P:sphingolipid biosynthetic process"/>
    <property type="evidence" value="ECO:0007669"/>
    <property type="project" value="EnsemblFungi"/>
</dbReference>
<dbReference type="eggNOG" id="KOG3187">
    <property type="taxonomic scope" value="Eukaryota"/>
</dbReference>
<comment type="similarity">
    <text evidence="3 14">Belongs to the very long-chain fatty acids dehydratase HACD family.</text>
</comment>